<evidence type="ECO:0000256" key="4">
    <source>
        <dbReference type="ARBA" id="ARBA00022989"/>
    </source>
</evidence>
<evidence type="ECO:0000256" key="3">
    <source>
        <dbReference type="ARBA" id="ARBA00022692"/>
    </source>
</evidence>
<evidence type="ECO:0000256" key="8">
    <source>
        <dbReference type="SAM" id="Phobius"/>
    </source>
</evidence>
<evidence type="ECO:0000256" key="9">
    <source>
        <dbReference type="SAM" id="SignalP"/>
    </source>
</evidence>
<dbReference type="SUPFAM" id="SSF57997">
    <property type="entry name" value="Tropomyosin"/>
    <property type="match status" value="1"/>
</dbReference>
<dbReference type="PIRSF" id="PIRSF037714">
    <property type="entry name" value="TolR"/>
    <property type="match status" value="1"/>
</dbReference>
<dbReference type="Proteomes" id="UP000196027">
    <property type="component" value="Chromosome"/>
</dbReference>
<dbReference type="InterPro" id="IPR050790">
    <property type="entry name" value="ExbB/TolQ_transport"/>
</dbReference>
<evidence type="ECO:0000256" key="5">
    <source>
        <dbReference type="ARBA" id="ARBA00023136"/>
    </source>
</evidence>
<comment type="subcellular location">
    <subcellularLocation>
        <location evidence="1">Cell membrane</location>
        <topology evidence="1">Multi-pass membrane protein</topology>
    </subcellularLocation>
    <subcellularLocation>
        <location evidence="6">Membrane</location>
        <topology evidence="6">Multi-pass membrane protein</topology>
    </subcellularLocation>
</comment>
<keyword evidence="12" id="KW-1185">Reference proteome</keyword>
<feature type="coiled-coil region" evidence="7">
    <location>
        <begin position="60"/>
        <end position="101"/>
    </location>
</feature>
<feature type="transmembrane region" description="Helical" evidence="8">
    <location>
        <begin position="280"/>
        <end position="301"/>
    </location>
</feature>
<evidence type="ECO:0000313" key="12">
    <source>
        <dbReference type="Proteomes" id="UP000196027"/>
    </source>
</evidence>
<keyword evidence="6" id="KW-0813">Transport</keyword>
<organism evidence="11 12">
    <name type="scientific">Oleiphilus messinensis</name>
    <dbReference type="NCBI Taxonomy" id="141451"/>
    <lineage>
        <taxon>Bacteria</taxon>
        <taxon>Pseudomonadati</taxon>
        <taxon>Pseudomonadota</taxon>
        <taxon>Gammaproteobacteria</taxon>
        <taxon>Oceanospirillales</taxon>
        <taxon>Oleiphilaceae</taxon>
        <taxon>Oleiphilus</taxon>
    </lineage>
</organism>
<keyword evidence="6" id="KW-0653">Protein transport</keyword>
<evidence type="ECO:0000259" key="10">
    <source>
        <dbReference type="Pfam" id="PF01618"/>
    </source>
</evidence>
<keyword evidence="4 8" id="KW-1133">Transmembrane helix</keyword>
<keyword evidence="9" id="KW-0732">Signal</keyword>
<dbReference type="EMBL" id="CP021425">
    <property type="protein sequence ID" value="ARU57875.1"/>
    <property type="molecule type" value="Genomic_DNA"/>
</dbReference>
<dbReference type="PANTHER" id="PTHR30625">
    <property type="entry name" value="PROTEIN TOLQ"/>
    <property type="match status" value="1"/>
</dbReference>
<evidence type="ECO:0000256" key="7">
    <source>
        <dbReference type="SAM" id="Coils"/>
    </source>
</evidence>
<dbReference type="KEGG" id="ome:OLMES_3855"/>
<evidence type="ECO:0000256" key="6">
    <source>
        <dbReference type="RuleBase" id="RU004057"/>
    </source>
</evidence>
<feature type="domain" description="MotA/TolQ/ExbB proton channel" evidence="10">
    <location>
        <begin position="325"/>
        <end position="442"/>
    </location>
</feature>
<feature type="signal peptide" evidence="9">
    <location>
        <begin position="1"/>
        <end position="24"/>
    </location>
</feature>
<dbReference type="InterPro" id="IPR017270">
    <property type="entry name" value="MotA/TolQ/ExbB-rel"/>
</dbReference>
<evidence type="ECO:0000256" key="2">
    <source>
        <dbReference type="ARBA" id="ARBA00022475"/>
    </source>
</evidence>
<accession>A0A1Y0IEH2</accession>
<dbReference type="GO" id="GO:0017038">
    <property type="term" value="P:protein import"/>
    <property type="evidence" value="ECO:0007669"/>
    <property type="project" value="TreeGrafter"/>
</dbReference>
<keyword evidence="2" id="KW-1003">Cell membrane</keyword>
<name>A0A1Y0IEH2_9GAMM</name>
<feature type="transmembrane region" description="Helical" evidence="8">
    <location>
        <begin position="367"/>
        <end position="389"/>
    </location>
</feature>
<dbReference type="GO" id="GO:0005886">
    <property type="term" value="C:plasma membrane"/>
    <property type="evidence" value="ECO:0007669"/>
    <property type="project" value="UniProtKB-SubCell"/>
</dbReference>
<comment type="similarity">
    <text evidence="6">Belongs to the exbB/tolQ family.</text>
</comment>
<keyword evidence="5 8" id="KW-0472">Membrane</keyword>
<feature type="transmembrane region" description="Helical" evidence="8">
    <location>
        <begin position="409"/>
        <end position="432"/>
    </location>
</feature>
<feature type="chain" id="PRO_5012055945" evidence="9">
    <location>
        <begin position="25"/>
        <end position="462"/>
    </location>
</feature>
<dbReference type="PANTHER" id="PTHR30625:SF11">
    <property type="entry name" value="MOTA_TOLQ_EXBB PROTON CHANNEL DOMAIN-CONTAINING PROTEIN"/>
    <property type="match status" value="1"/>
</dbReference>
<dbReference type="Pfam" id="PF01618">
    <property type="entry name" value="MotA_ExbB"/>
    <property type="match status" value="1"/>
</dbReference>
<proteinExistence type="inferred from homology"/>
<evidence type="ECO:0000256" key="1">
    <source>
        <dbReference type="ARBA" id="ARBA00004651"/>
    </source>
</evidence>
<gene>
    <name evidence="11" type="ORF">OLMES_3855</name>
</gene>
<protein>
    <submittedName>
        <fullName evidence="11">MotA/TolQ/ExbB proton channel</fullName>
    </submittedName>
</protein>
<reference evidence="11 12" key="1">
    <citation type="submission" date="2017-05" db="EMBL/GenBank/DDBJ databases">
        <title>Genomic insights into alkan degradation activity of Oleiphilus messinensis.</title>
        <authorList>
            <person name="Kozyavkin S.A."/>
            <person name="Slesarev A.I."/>
            <person name="Golyshin P.N."/>
            <person name="Korzhenkov A."/>
            <person name="Golyshina O.N."/>
            <person name="Toshchakov S.V."/>
        </authorList>
    </citation>
    <scope>NUCLEOTIDE SEQUENCE [LARGE SCALE GENOMIC DNA]</scope>
    <source>
        <strain evidence="11 12">ME102</strain>
    </source>
</reference>
<dbReference type="RefSeq" id="WP_087462721.1">
    <property type="nucleotide sequence ID" value="NZ_CP021425.1"/>
</dbReference>
<dbReference type="InterPro" id="IPR002898">
    <property type="entry name" value="MotA_ExbB_proton_chnl"/>
</dbReference>
<dbReference type="AlphaFoldDB" id="A0A1Y0IEH2"/>
<dbReference type="OrthoDB" id="4045at2"/>
<keyword evidence="3 8" id="KW-0812">Transmembrane</keyword>
<sequence length="462" mass="50739">MKFRHTLCSSLIMILLTTAQYTWADTTGTKSNTGPDSLRALLQEVRKQVTVDQQVEAARLQKFKDEHDLQAQKLAEAEARLKEAERRRNQLQAQFDANELKLSERQTTLDNRSGQLGEVFGVIKQQAEDFSGILQTSLISSQYPDRHEQLAFSNKDRIPTVSDLKNLWLLLQQEMTESAETAFFEASVANSSGQLQTKKVLRLGAFNVITANGEYLDYIPDQQQLQIYAKQPDTQFGNQAKSFYQGATDTLLIDPSRGGLLALLGQTPDIKERIQQGGTIGYIIMGLGALGFLFALLKLVSTIRVTLAVKRQLNSPDNISDRNPLGRVLLSAQTGKTESQEALENRVSEALLKEVPHIERGLTFIKLLAAVAPLLGLLGTVTGMIGTFQSITLFGTGDPKLMAGGISQALMTTVLGLSVAIPLLFGHSFIAAQARRLLQILQQKSLALTLPDTPVRELAHAA</sequence>
<evidence type="ECO:0000313" key="11">
    <source>
        <dbReference type="EMBL" id="ARU57875.1"/>
    </source>
</evidence>
<keyword evidence="7" id="KW-0175">Coiled coil</keyword>